<evidence type="ECO:0000256" key="1">
    <source>
        <dbReference type="SAM" id="Phobius"/>
    </source>
</evidence>
<name>A0ABM4I9Q7_ODOVR</name>
<keyword evidence="1" id="KW-1133">Transmembrane helix</keyword>
<sequence length="86" mass="9699">MLLDKVSPAEEAGHQKDVFYLFIQRKLLFYVTNIIAPCVLISSVAILIYILPAKGTPSRPVWRPATSLPTPDTSRLTLTVWLFVQQ</sequence>
<organism evidence="2 3">
    <name type="scientific">Odocoileus virginianus</name>
    <name type="common">White-tailed deer</name>
    <dbReference type="NCBI Taxonomy" id="9874"/>
    <lineage>
        <taxon>Eukaryota</taxon>
        <taxon>Metazoa</taxon>
        <taxon>Chordata</taxon>
        <taxon>Craniata</taxon>
        <taxon>Vertebrata</taxon>
        <taxon>Euteleostomi</taxon>
        <taxon>Mammalia</taxon>
        <taxon>Eutheria</taxon>
        <taxon>Laurasiatheria</taxon>
        <taxon>Artiodactyla</taxon>
        <taxon>Ruminantia</taxon>
        <taxon>Pecora</taxon>
        <taxon>Cervidae</taxon>
        <taxon>Odocoileinae</taxon>
        <taxon>Odocoileus</taxon>
    </lineage>
</organism>
<proteinExistence type="predicted"/>
<dbReference type="SUPFAM" id="SSF90112">
    <property type="entry name" value="Neurotransmitter-gated ion-channel transmembrane pore"/>
    <property type="match status" value="1"/>
</dbReference>
<accession>A0ABM4I9Q7</accession>
<evidence type="ECO:0000313" key="2">
    <source>
        <dbReference type="Proteomes" id="UP001652640"/>
    </source>
</evidence>
<dbReference type="Gene3D" id="1.20.58.390">
    <property type="entry name" value="Neurotransmitter-gated ion-channel transmembrane domain"/>
    <property type="match status" value="1"/>
</dbReference>
<dbReference type="GeneID" id="110137510"/>
<dbReference type="InterPro" id="IPR038050">
    <property type="entry name" value="Neuro_actylchol_rec"/>
</dbReference>
<dbReference type="RefSeq" id="XP_070324561.1">
    <property type="nucleotide sequence ID" value="XM_070468460.1"/>
</dbReference>
<keyword evidence="1" id="KW-0472">Membrane</keyword>
<protein>
    <submittedName>
        <fullName evidence="3">Acetylcholine receptor subunit gamma-like isoform X1</fullName>
    </submittedName>
</protein>
<keyword evidence="2" id="KW-1185">Reference proteome</keyword>
<dbReference type="Proteomes" id="UP001652640">
    <property type="component" value="Chromosome 5"/>
</dbReference>
<reference evidence="3" key="2">
    <citation type="submission" date="2025-08" db="UniProtKB">
        <authorList>
            <consortium name="RefSeq"/>
        </authorList>
    </citation>
    <scope>IDENTIFICATION</scope>
    <source>
        <tissue evidence="3">Tongue muscle</tissue>
    </source>
</reference>
<gene>
    <name evidence="3" type="primary">LOC110137510</name>
</gene>
<feature type="transmembrane region" description="Helical" evidence="1">
    <location>
        <begin position="27"/>
        <end position="51"/>
    </location>
</feature>
<keyword evidence="1" id="KW-0812">Transmembrane</keyword>
<evidence type="ECO:0000313" key="3">
    <source>
        <dbReference type="RefSeq" id="XP_070324561.1"/>
    </source>
</evidence>
<dbReference type="InterPro" id="IPR036719">
    <property type="entry name" value="Neuro-gated_channel_TM_sf"/>
</dbReference>
<reference evidence="2" key="1">
    <citation type="journal article" date="2022" name="J. Hered.">
        <title>A De Novo Chromosome-Level Genome Assembly of the White-Tailed Deer, Odocoileus Virginianus.</title>
        <authorList>
            <person name="London E.W."/>
            <person name="Roca A.L."/>
            <person name="Novakofski J.E."/>
            <person name="Mateus-Pinilla N.E."/>
        </authorList>
    </citation>
    <scope>NUCLEOTIDE SEQUENCE [LARGE SCALE GENOMIC DNA]</scope>
</reference>